<sequence length="354" mass="40153">MQRQWHWRKSRVTRVTFRGQRVHVKRDDELHLAGNKMRKLLYLVKQRDAFFAHTHLFSFGGSQSNAMLALAQLAHARRVPFTYFSRDMRLKADAADTLGGNLLMAKALGMHHVQLDADAYQRLARTRDFAAFLDTDVRPPSGTRSLFVPQGAAFPEAQDGVKLLADEINEYVQTQWPDKYFSVVLPCGTGATALYLAQHLHAPIKLFAIPCVGDAAYLQQQFRQLVEQDPSLHVETAVLPCVLQPTRKSRFGRLWWPLYDTYHEVLQETGVDFDLVYGAFAWHALFSDKGVLDQVLQRCGYPSDVATRTAEHNSSGHTHERELLYIHTGGTSGNATMLARYARKNRPAQRAGYQ</sequence>
<keyword evidence="3 5" id="KW-0663">Pyridoxal phosphate</keyword>
<dbReference type="InterPro" id="IPR001926">
    <property type="entry name" value="TrpB-like_PALP"/>
</dbReference>
<protein>
    <recommendedName>
        <fullName evidence="6">Tryptophan synthase beta chain-like PALP domain-containing protein</fullName>
    </recommendedName>
</protein>
<proteinExistence type="inferred from homology"/>
<evidence type="ECO:0000259" key="6">
    <source>
        <dbReference type="Pfam" id="PF00291"/>
    </source>
</evidence>
<name>A0AAV0SWD1_HYABA</name>
<dbReference type="InterPro" id="IPR027278">
    <property type="entry name" value="ACCD_DCysDesulf"/>
</dbReference>
<gene>
    <name evidence="7" type="ORF">HBR001_LOCUS315</name>
</gene>
<reference evidence="7" key="1">
    <citation type="submission" date="2022-12" db="EMBL/GenBank/DDBJ databases">
        <authorList>
            <person name="Webb A."/>
        </authorList>
    </citation>
    <scope>NUCLEOTIDE SEQUENCE</scope>
    <source>
        <strain evidence="7">Hp1</strain>
    </source>
</reference>
<dbReference type="SUPFAM" id="SSF53686">
    <property type="entry name" value="Tryptophan synthase beta subunit-like PLP-dependent enzymes"/>
    <property type="match status" value="1"/>
</dbReference>
<accession>A0AAV0SWD1</accession>
<dbReference type="EMBL" id="CANTFL010000034">
    <property type="protein sequence ID" value="CAI5709632.1"/>
    <property type="molecule type" value="Genomic_DNA"/>
</dbReference>
<keyword evidence="8" id="KW-1185">Reference proteome</keyword>
<dbReference type="PIRSF" id="PIRSF006278">
    <property type="entry name" value="ACCD_DCysDesulf"/>
    <property type="match status" value="1"/>
</dbReference>
<evidence type="ECO:0000313" key="8">
    <source>
        <dbReference type="Proteomes" id="UP001162031"/>
    </source>
</evidence>
<dbReference type="Proteomes" id="UP001162031">
    <property type="component" value="Unassembled WGS sequence"/>
</dbReference>
<evidence type="ECO:0000256" key="2">
    <source>
        <dbReference type="ARBA" id="ARBA00008639"/>
    </source>
</evidence>
<dbReference type="FunFam" id="3.40.50.1100:FF:000207">
    <property type="entry name" value="Uncharacterized protein"/>
    <property type="match status" value="1"/>
</dbReference>
<feature type="modified residue" description="N6-(pyridoxal phosphate)lysine" evidence="5">
    <location>
        <position position="36"/>
    </location>
</feature>
<evidence type="ECO:0000256" key="1">
    <source>
        <dbReference type="ARBA" id="ARBA00001933"/>
    </source>
</evidence>
<comment type="caution">
    <text evidence="7">The sequence shown here is derived from an EMBL/GenBank/DDBJ whole genome shotgun (WGS) entry which is preliminary data.</text>
</comment>
<dbReference type="Gene3D" id="3.40.50.1100">
    <property type="match status" value="2"/>
</dbReference>
<feature type="domain" description="Tryptophan synthase beta chain-like PALP" evidence="6">
    <location>
        <begin position="19"/>
        <end position="214"/>
    </location>
</feature>
<dbReference type="AlphaFoldDB" id="A0AAV0SWD1"/>
<evidence type="ECO:0000256" key="4">
    <source>
        <dbReference type="PIRSR" id="PIRSR006278-1"/>
    </source>
</evidence>
<dbReference type="PANTHER" id="PTHR43780:SF2">
    <property type="entry name" value="1-AMINOCYCLOPROPANE-1-CARBOXYLATE DEAMINASE-RELATED"/>
    <property type="match status" value="1"/>
</dbReference>
<dbReference type="PANTHER" id="PTHR43780">
    <property type="entry name" value="1-AMINOCYCLOPROPANE-1-CARBOXYLATE DEAMINASE-RELATED"/>
    <property type="match status" value="1"/>
</dbReference>
<dbReference type="GO" id="GO:0019148">
    <property type="term" value="F:D-cysteine desulfhydrase activity"/>
    <property type="evidence" value="ECO:0007669"/>
    <property type="project" value="TreeGrafter"/>
</dbReference>
<organism evidence="7 8">
    <name type="scientific">Hyaloperonospora brassicae</name>
    <name type="common">Brassica downy mildew</name>
    <name type="synonym">Peronospora brassicae</name>
    <dbReference type="NCBI Taxonomy" id="162125"/>
    <lineage>
        <taxon>Eukaryota</taxon>
        <taxon>Sar</taxon>
        <taxon>Stramenopiles</taxon>
        <taxon>Oomycota</taxon>
        <taxon>Peronosporomycetes</taxon>
        <taxon>Peronosporales</taxon>
        <taxon>Peronosporaceae</taxon>
        <taxon>Hyaloperonospora</taxon>
    </lineage>
</organism>
<evidence type="ECO:0000313" key="7">
    <source>
        <dbReference type="EMBL" id="CAI5709632.1"/>
    </source>
</evidence>
<dbReference type="InterPro" id="IPR036052">
    <property type="entry name" value="TrpB-like_PALP_sf"/>
</dbReference>
<evidence type="ECO:0000256" key="5">
    <source>
        <dbReference type="PIRSR" id="PIRSR006278-2"/>
    </source>
</evidence>
<comment type="cofactor">
    <cofactor evidence="1">
        <name>pyridoxal 5'-phosphate</name>
        <dbReference type="ChEBI" id="CHEBI:597326"/>
    </cofactor>
</comment>
<comment type="similarity">
    <text evidence="2">Belongs to the ACC deaminase/D-cysteine desulfhydrase family.</text>
</comment>
<dbReference type="Pfam" id="PF00291">
    <property type="entry name" value="PALP"/>
    <property type="match status" value="1"/>
</dbReference>
<feature type="active site" description="Nucleophile" evidence="4">
    <location>
        <position position="64"/>
    </location>
</feature>
<evidence type="ECO:0000256" key="3">
    <source>
        <dbReference type="ARBA" id="ARBA00022898"/>
    </source>
</evidence>